<feature type="transmembrane region" description="Helical" evidence="2">
    <location>
        <begin position="248"/>
        <end position="272"/>
    </location>
</feature>
<dbReference type="GeneID" id="17352005"/>
<sequence>MGTSDKKQVMAVFVGIEAGLFVPLCCLALYILLNLVNRTRLRTFNVFVLASKEIKLRIEDENDGSDDGDADDTWLRQAQAQHQQGEEAGSDKKGVLGYKFNSGTRRKLVTDLMAAQRLHFLSARLVYSSMKLAEALLYGNEDLGLSGSILVGNEHESLWFGQGCLRRDKTTCYAEGEGYFEETSYGLNRLINAFLDSAVSLARDNFVAQNLDAPTWQFMWTVGQEGGDLDDALLQNTKDFTQDGKKRMLTVSVFQILAILALLFISVFFWWYQLRPYMRFAKSESRRIAELLSQLPAEMAVEELVAEASSLDHDKEDKQAAKIRKQQEAVAWKEAQAAPGKEGGGLSIVVSSRHSKEGEAALIPAGAAGGHDKMGKYKAYHERMHRKHDTTNLDDTDDPTLWQNRSPRKVSFGPNTFNSPAI</sequence>
<name>E1ZNN3_CHLVA</name>
<dbReference type="RefSeq" id="XP_005844816.1">
    <property type="nucleotide sequence ID" value="XM_005844754.1"/>
</dbReference>
<keyword evidence="2" id="KW-0472">Membrane</keyword>
<evidence type="ECO:0000313" key="4">
    <source>
        <dbReference type="Proteomes" id="UP000008141"/>
    </source>
</evidence>
<dbReference type="PANTHER" id="PTHR31600">
    <property type="entry name" value="TINY MACROCYSTS PROTEIN B-RELATED"/>
    <property type="match status" value="1"/>
</dbReference>
<dbReference type="PANTHER" id="PTHR31600:SF2">
    <property type="entry name" value="GAMETE ENRICHED GENE 10 PROTEIN-RELATED"/>
    <property type="match status" value="1"/>
</dbReference>
<keyword evidence="4" id="KW-1185">Reference proteome</keyword>
<dbReference type="Proteomes" id="UP000008141">
    <property type="component" value="Unassembled WGS sequence"/>
</dbReference>
<reference evidence="3 4" key="1">
    <citation type="journal article" date="2010" name="Plant Cell">
        <title>The Chlorella variabilis NC64A genome reveals adaptation to photosymbiosis, coevolution with viruses, and cryptic sex.</title>
        <authorList>
            <person name="Blanc G."/>
            <person name="Duncan G."/>
            <person name="Agarkova I."/>
            <person name="Borodovsky M."/>
            <person name="Gurnon J."/>
            <person name="Kuo A."/>
            <person name="Lindquist E."/>
            <person name="Lucas S."/>
            <person name="Pangilinan J."/>
            <person name="Polle J."/>
            <person name="Salamov A."/>
            <person name="Terry A."/>
            <person name="Yamada T."/>
            <person name="Dunigan D.D."/>
            <person name="Grigoriev I.V."/>
            <person name="Claverie J.M."/>
            <person name="Van Etten J.L."/>
        </authorList>
    </citation>
    <scope>NUCLEOTIDE SEQUENCE [LARGE SCALE GENOMIC DNA]</scope>
    <source>
        <strain evidence="3 4">NC64A</strain>
    </source>
</reference>
<dbReference type="KEGG" id="cvr:CHLNCDRAFT_138736"/>
<accession>E1ZNN3</accession>
<protein>
    <submittedName>
        <fullName evidence="3">Uncharacterized protein</fullName>
    </submittedName>
</protein>
<keyword evidence="2" id="KW-1133">Transmembrane helix</keyword>
<dbReference type="AlphaFoldDB" id="E1ZNN3"/>
<dbReference type="InParanoid" id="E1ZNN3"/>
<keyword evidence="2" id="KW-0812">Transmembrane</keyword>
<dbReference type="InterPro" id="IPR052994">
    <property type="entry name" value="Tiny_macrocysts_regulators"/>
</dbReference>
<evidence type="ECO:0000256" key="1">
    <source>
        <dbReference type="SAM" id="MobiDB-lite"/>
    </source>
</evidence>
<evidence type="ECO:0000256" key="2">
    <source>
        <dbReference type="SAM" id="Phobius"/>
    </source>
</evidence>
<proteinExistence type="predicted"/>
<organism evidence="4">
    <name type="scientific">Chlorella variabilis</name>
    <name type="common">Green alga</name>
    <dbReference type="NCBI Taxonomy" id="554065"/>
    <lineage>
        <taxon>Eukaryota</taxon>
        <taxon>Viridiplantae</taxon>
        <taxon>Chlorophyta</taxon>
        <taxon>core chlorophytes</taxon>
        <taxon>Trebouxiophyceae</taxon>
        <taxon>Chlorellales</taxon>
        <taxon>Chlorellaceae</taxon>
        <taxon>Chlorella clade</taxon>
        <taxon>Chlorella</taxon>
    </lineage>
</organism>
<feature type="transmembrane region" description="Helical" evidence="2">
    <location>
        <begin position="12"/>
        <end position="33"/>
    </location>
</feature>
<evidence type="ECO:0000313" key="3">
    <source>
        <dbReference type="EMBL" id="EFN52714.1"/>
    </source>
</evidence>
<feature type="region of interest" description="Disordered" evidence="1">
    <location>
        <begin position="386"/>
        <end position="422"/>
    </location>
</feature>
<dbReference type="STRING" id="554065.E1ZNN3"/>
<dbReference type="EMBL" id="GL433855">
    <property type="protein sequence ID" value="EFN52714.1"/>
    <property type="molecule type" value="Genomic_DNA"/>
</dbReference>
<gene>
    <name evidence="3" type="ORF">CHLNCDRAFT_138736</name>
</gene>
<feature type="compositionally biased region" description="Polar residues" evidence="1">
    <location>
        <begin position="413"/>
        <end position="422"/>
    </location>
</feature>
<dbReference type="OrthoDB" id="540670at2759"/>